<dbReference type="GO" id="GO:0016491">
    <property type="term" value="F:oxidoreductase activity"/>
    <property type="evidence" value="ECO:0007669"/>
    <property type="project" value="UniProtKB-KW"/>
</dbReference>
<dbReference type="PANTHER" id="PTHR24320">
    <property type="entry name" value="RETINOL DEHYDROGENASE"/>
    <property type="match status" value="1"/>
</dbReference>
<keyword evidence="4" id="KW-1185">Reference proteome</keyword>
<organism evidence="3 4">
    <name type="scientific">Melanomma pulvis-pyrius CBS 109.77</name>
    <dbReference type="NCBI Taxonomy" id="1314802"/>
    <lineage>
        <taxon>Eukaryota</taxon>
        <taxon>Fungi</taxon>
        <taxon>Dikarya</taxon>
        <taxon>Ascomycota</taxon>
        <taxon>Pezizomycotina</taxon>
        <taxon>Dothideomycetes</taxon>
        <taxon>Pleosporomycetidae</taxon>
        <taxon>Pleosporales</taxon>
        <taxon>Melanommataceae</taxon>
        <taxon>Melanomma</taxon>
    </lineage>
</organism>
<evidence type="ECO:0000313" key="4">
    <source>
        <dbReference type="Proteomes" id="UP000799757"/>
    </source>
</evidence>
<dbReference type="Pfam" id="PF00106">
    <property type="entry name" value="adh_short"/>
    <property type="match status" value="1"/>
</dbReference>
<evidence type="ECO:0000256" key="1">
    <source>
        <dbReference type="ARBA" id="ARBA00006484"/>
    </source>
</evidence>
<proteinExistence type="inferred from homology"/>
<reference evidence="3" key="1">
    <citation type="journal article" date="2020" name="Stud. Mycol.">
        <title>101 Dothideomycetes genomes: a test case for predicting lifestyles and emergence of pathogens.</title>
        <authorList>
            <person name="Haridas S."/>
            <person name="Albert R."/>
            <person name="Binder M."/>
            <person name="Bloem J."/>
            <person name="Labutti K."/>
            <person name="Salamov A."/>
            <person name="Andreopoulos B."/>
            <person name="Baker S."/>
            <person name="Barry K."/>
            <person name="Bills G."/>
            <person name="Bluhm B."/>
            <person name="Cannon C."/>
            <person name="Castanera R."/>
            <person name="Culley D."/>
            <person name="Daum C."/>
            <person name="Ezra D."/>
            <person name="Gonzalez J."/>
            <person name="Henrissat B."/>
            <person name="Kuo A."/>
            <person name="Liang C."/>
            <person name="Lipzen A."/>
            <person name="Lutzoni F."/>
            <person name="Magnuson J."/>
            <person name="Mondo S."/>
            <person name="Nolan M."/>
            <person name="Ohm R."/>
            <person name="Pangilinan J."/>
            <person name="Park H.-J."/>
            <person name="Ramirez L."/>
            <person name="Alfaro M."/>
            <person name="Sun H."/>
            <person name="Tritt A."/>
            <person name="Yoshinaga Y."/>
            <person name="Zwiers L.-H."/>
            <person name="Turgeon B."/>
            <person name="Goodwin S."/>
            <person name="Spatafora J."/>
            <person name="Crous P."/>
            <person name="Grigoriev I."/>
        </authorList>
    </citation>
    <scope>NUCLEOTIDE SEQUENCE</scope>
    <source>
        <strain evidence="3">CBS 109.77</strain>
    </source>
</reference>
<dbReference type="AlphaFoldDB" id="A0A6A6XNB6"/>
<dbReference type="PANTHER" id="PTHR24320:SF154">
    <property type="entry name" value="OXIDOREDUCTASE, SHORT-CHAIN DEHYDROGENASE_REDUCTASE FAMILY (AFU_ORTHOLOGUE AFUA_2G04560)"/>
    <property type="match status" value="1"/>
</dbReference>
<dbReference type="EMBL" id="MU001793">
    <property type="protein sequence ID" value="KAF2798031.1"/>
    <property type="molecule type" value="Genomic_DNA"/>
</dbReference>
<dbReference type="Proteomes" id="UP000799757">
    <property type="component" value="Unassembled WGS sequence"/>
</dbReference>
<dbReference type="SUPFAM" id="SSF51735">
    <property type="entry name" value="NAD(P)-binding Rossmann-fold domains"/>
    <property type="match status" value="1"/>
</dbReference>
<comment type="similarity">
    <text evidence="1">Belongs to the short-chain dehydrogenases/reductases (SDR) family.</text>
</comment>
<evidence type="ECO:0000313" key="3">
    <source>
        <dbReference type="EMBL" id="KAF2798031.1"/>
    </source>
</evidence>
<dbReference type="InterPro" id="IPR002347">
    <property type="entry name" value="SDR_fam"/>
</dbReference>
<sequence length="304" mass="33552">MKYAPETDIPDLSGKIIFITGGTSGIGQEAIIHLAKHNAAHIYFTGRSEAGAKSTNERVVATSSSTKLTFIKCDQSDLNSIKTAVATQFKHDVLDVLITNAGMSISSASLSKDGYEIHFATNHVAHALYIKLLLPALLRRAKEAKSDVRIIQLASAAAYNTNSINLATIRTTQEKYFAGGLIRYSQSKLANVVYTIELAERYPQILIVSLHPGIVDTPMLGRQPIALKYLLNVVTYVNRARTPLLKPDEGSYNTVWAATSDRQKITTGAYYEPVGLAKKMSKAMGNRDLSKELWEWTEKELERF</sequence>
<protein>
    <submittedName>
        <fullName evidence="3">NAD(P)-binding protein</fullName>
    </submittedName>
</protein>
<keyword evidence="2" id="KW-0560">Oxidoreductase</keyword>
<dbReference type="OrthoDB" id="191139at2759"/>
<evidence type="ECO:0000256" key="2">
    <source>
        <dbReference type="ARBA" id="ARBA00023002"/>
    </source>
</evidence>
<accession>A0A6A6XNB6</accession>
<name>A0A6A6XNB6_9PLEO</name>
<dbReference type="PRINTS" id="PR00081">
    <property type="entry name" value="GDHRDH"/>
</dbReference>
<gene>
    <name evidence="3" type="ORF">K505DRAFT_234276</name>
</gene>
<dbReference type="Gene3D" id="3.40.50.720">
    <property type="entry name" value="NAD(P)-binding Rossmann-like Domain"/>
    <property type="match status" value="1"/>
</dbReference>
<dbReference type="InterPro" id="IPR036291">
    <property type="entry name" value="NAD(P)-bd_dom_sf"/>
</dbReference>